<reference evidence="2 3" key="1">
    <citation type="submission" date="2018-08" db="EMBL/GenBank/DDBJ databases">
        <title>A genome reference for cultivated species of the human gut microbiota.</title>
        <authorList>
            <person name="Zou Y."/>
            <person name="Xue W."/>
            <person name="Luo G."/>
        </authorList>
    </citation>
    <scope>NUCLEOTIDE SEQUENCE [LARGE SCALE GENOMIC DNA]</scope>
    <source>
        <strain evidence="2 3">AM16-54</strain>
    </source>
</reference>
<accession>A0A3R6EG96</accession>
<proteinExistence type="predicted"/>
<comment type="caution">
    <text evidence="2">The sequence shown here is derived from an EMBL/GenBank/DDBJ whole genome shotgun (WGS) entry which is preliminary data.</text>
</comment>
<dbReference type="Proteomes" id="UP000284548">
    <property type="component" value="Unassembled WGS sequence"/>
</dbReference>
<gene>
    <name evidence="2" type="ORF">DW192_11045</name>
</gene>
<feature type="signal peptide" evidence="1">
    <location>
        <begin position="1"/>
        <end position="37"/>
    </location>
</feature>
<sequence>MVVTFNNNNKFMKTKILFFVVLLALAPTFSTVSYGQAALQRLAGGLLRKAVEKRNNTKALDVTNDSGKENNSANSNDEVTLVVFGKAVDSEKATAVALRSAIEQAYGVFVSANTTILNDDLVKDEIVTISSGNIKSYKVLSDVKCEDGQEMVTVKATVCISKLISYAKSKGASTEFAGATFAQNMKMKELNKKNELQALQNMVAMAKELLPVAFDKKLSIADPAIPEKDLRADPQYAKANPIYVHPAVGADAIIESYRNYLNLLDGYYQMEFCVSIEPNDNTNHILENINNTLKAIALSSEERTEYEKMNMKLSRLSIKWPDFFYRDKPRTYRMGLRFRNSEEDINKVFAEFTKIFLDEFANFEIVDNLGNSSSFNGLLMGSYRGTFSEDEELFRQNGTIWSGGAGPGGSRTYFTNQGSGLFKEGVLVQPNVPFFWSASSTISFYAGSDENLEFKVPNNFGNWIIKFRIPASEISKYSDFKLMPKNK</sequence>
<feature type="chain" id="PRO_5018534838" evidence="1">
    <location>
        <begin position="38"/>
        <end position="487"/>
    </location>
</feature>
<dbReference type="AlphaFoldDB" id="A0A3R6EG96"/>
<evidence type="ECO:0000313" key="2">
    <source>
        <dbReference type="EMBL" id="RHH80969.1"/>
    </source>
</evidence>
<protein>
    <submittedName>
        <fullName evidence="2">Uncharacterized protein</fullName>
    </submittedName>
</protein>
<name>A0A3R6EG96_9BACT</name>
<dbReference type="EMBL" id="QRKB01000029">
    <property type="protein sequence ID" value="RHH80969.1"/>
    <property type="molecule type" value="Genomic_DNA"/>
</dbReference>
<evidence type="ECO:0000313" key="3">
    <source>
        <dbReference type="Proteomes" id="UP000284548"/>
    </source>
</evidence>
<organism evidence="2 3">
    <name type="scientific">Segatella copri</name>
    <dbReference type="NCBI Taxonomy" id="165179"/>
    <lineage>
        <taxon>Bacteria</taxon>
        <taxon>Pseudomonadati</taxon>
        <taxon>Bacteroidota</taxon>
        <taxon>Bacteroidia</taxon>
        <taxon>Bacteroidales</taxon>
        <taxon>Prevotellaceae</taxon>
        <taxon>Segatella</taxon>
    </lineage>
</organism>
<evidence type="ECO:0000256" key="1">
    <source>
        <dbReference type="SAM" id="SignalP"/>
    </source>
</evidence>
<keyword evidence="1" id="KW-0732">Signal</keyword>